<dbReference type="EC" id="3.1.3.3" evidence="5"/>
<evidence type="ECO:0000256" key="2">
    <source>
        <dbReference type="PROSITE-ProRule" id="PRU00169"/>
    </source>
</evidence>
<evidence type="ECO:0000259" key="4">
    <source>
        <dbReference type="PROSITE" id="PS50110"/>
    </source>
</evidence>
<feature type="coiled-coil region" evidence="3">
    <location>
        <begin position="151"/>
        <end position="185"/>
    </location>
</feature>
<dbReference type="SUPFAM" id="SSF52172">
    <property type="entry name" value="CheY-like"/>
    <property type="match status" value="1"/>
</dbReference>
<dbReference type="GO" id="GO:0000160">
    <property type="term" value="P:phosphorelay signal transduction system"/>
    <property type="evidence" value="ECO:0007669"/>
    <property type="project" value="InterPro"/>
</dbReference>
<evidence type="ECO:0000313" key="6">
    <source>
        <dbReference type="Proteomes" id="UP000530268"/>
    </source>
</evidence>
<dbReference type="RefSeq" id="WP_184564837.1">
    <property type="nucleotide sequence ID" value="NZ_JACIEI010000004.1"/>
</dbReference>
<keyword evidence="1 5" id="KW-0378">Hydrolase</keyword>
<feature type="domain" description="Response regulatory" evidence="4">
    <location>
        <begin position="22"/>
        <end position="138"/>
    </location>
</feature>
<evidence type="ECO:0000256" key="1">
    <source>
        <dbReference type="ARBA" id="ARBA00022801"/>
    </source>
</evidence>
<evidence type="ECO:0000256" key="3">
    <source>
        <dbReference type="SAM" id="Coils"/>
    </source>
</evidence>
<dbReference type="PANTHER" id="PTHR43156:SF2">
    <property type="entry name" value="STAGE II SPORULATION PROTEIN E"/>
    <property type="match status" value="1"/>
</dbReference>
<dbReference type="SMART" id="SM00331">
    <property type="entry name" value="PP2C_SIG"/>
    <property type="match status" value="1"/>
</dbReference>
<dbReference type="PROSITE" id="PS50110">
    <property type="entry name" value="RESPONSE_REGULATORY"/>
    <property type="match status" value="1"/>
</dbReference>
<reference evidence="5 6" key="1">
    <citation type="submission" date="2020-08" db="EMBL/GenBank/DDBJ databases">
        <title>Genomic Encyclopedia of Type Strains, Phase IV (KMG-IV): sequencing the most valuable type-strain genomes for metagenomic binning, comparative biology and taxonomic classification.</title>
        <authorList>
            <person name="Goeker M."/>
        </authorList>
    </citation>
    <scope>NUCLEOTIDE SEQUENCE [LARGE SCALE GENOMIC DNA]</scope>
    <source>
        <strain evidence="5 6">DSM 102234</strain>
    </source>
</reference>
<dbReference type="GO" id="GO:0016791">
    <property type="term" value="F:phosphatase activity"/>
    <property type="evidence" value="ECO:0007669"/>
    <property type="project" value="TreeGrafter"/>
</dbReference>
<evidence type="ECO:0000313" key="5">
    <source>
        <dbReference type="EMBL" id="MBB3994116.1"/>
    </source>
</evidence>
<dbReference type="Gene3D" id="3.40.50.2300">
    <property type="match status" value="1"/>
</dbReference>
<dbReference type="PANTHER" id="PTHR43156">
    <property type="entry name" value="STAGE II SPORULATION PROTEIN E-RELATED"/>
    <property type="match status" value="1"/>
</dbReference>
<dbReference type="InterPro" id="IPR001932">
    <property type="entry name" value="PPM-type_phosphatase-like_dom"/>
</dbReference>
<dbReference type="CDD" id="cd17574">
    <property type="entry name" value="REC_OmpR"/>
    <property type="match status" value="1"/>
</dbReference>
<dbReference type="AlphaFoldDB" id="A0A7W6E3K3"/>
<name>A0A7W6E3K3_9RHOB</name>
<dbReference type="SUPFAM" id="SSF81606">
    <property type="entry name" value="PP2C-like"/>
    <property type="match status" value="1"/>
</dbReference>
<dbReference type="EMBL" id="JACIEI010000004">
    <property type="protein sequence ID" value="MBB3994116.1"/>
    <property type="molecule type" value="Genomic_DNA"/>
</dbReference>
<protein>
    <submittedName>
        <fullName evidence="5">Sigma-B regulation protein RsbU (Phosphoserine phosphatase)</fullName>
        <ecNumber evidence="5">3.1.3.3</ecNumber>
    </submittedName>
</protein>
<accession>A0A7W6E3K3</accession>
<gene>
    <name evidence="5" type="ORF">GGR95_001757</name>
</gene>
<dbReference type="Gene3D" id="3.60.40.10">
    <property type="entry name" value="PPM-type phosphatase domain"/>
    <property type="match status" value="1"/>
</dbReference>
<dbReference type="InterPro" id="IPR036457">
    <property type="entry name" value="PPM-type-like_dom_sf"/>
</dbReference>
<sequence length="426" mass="46895">MPFSRISLLEPTQSPRIGAIQHVLVVDDSKLQRKILSVALRRWGFDVAEAASGHEALEFAAVKRPDLVLSDWMMPGMSGLELCARFRETEGEEYSYFILLTSKNEKEEVALGLNSGADDFLSKPVNNNELRARIAAGERLVEMQRATAQANSALSEALDELQLLYDNIDRDLQEAKKLQQSLVRERFRKLHCGDISLMLRPCGHVGGDLVGFFEAGIRHVGVYAIDVSGHGISSALMTARLAGYLSSVAPDQNVALRRNAHGQFVPRRPEDVVSALNTLVLEEMETEHYFTLLLGFVELGTGRIVLSQAGHPHPVVQRANGTIEQFGAGGFPVGLVKDAVFEQFELQLAQGDRLLILSDGVTECTKPNGEMLAEEGLAALMTELQEVFGPAFLEALIWRLTEFNGSSDFEDDISAILFEYHGLEAT</sequence>
<dbReference type="InterPro" id="IPR052016">
    <property type="entry name" value="Bact_Sigma-Reg"/>
</dbReference>
<comment type="caution">
    <text evidence="5">The sequence shown here is derived from an EMBL/GenBank/DDBJ whole genome shotgun (WGS) entry which is preliminary data.</text>
</comment>
<feature type="modified residue" description="4-aspartylphosphate" evidence="2">
    <location>
        <position position="71"/>
    </location>
</feature>
<dbReference type="InterPro" id="IPR001789">
    <property type="entry name" value="Sig_transdc_resp-reg_receiver"/>
</dbReference>
<dbReference type="Pfam" id="PF00072">
    <property type="entry name" value="Response_reg"/>
    <property type="match status" value="1"/>
</dbReference>
<dbReference type="InterPro" id="IPR011006">
    <property type="entry name" value="CheY-like_superfamily"/>
</dbReference>
<keyword evidence="2" id="KW-0597">Phosphoprotein</keyword>
<dbReference type="SMART" id="SM00448">
    <property type="entry name" value="REC"/>
    <property type="match status" value="1"/>
</dbReference>
<keyword evidence="6" id="KW-1185">Reference proteome</keyword>
<keyword evidence="3" id="KW-0175">Coiled coil</keyword>
<dbReference type="Proteomes" id="UP000530268">
    <property type="component" value="Unassembled WGS sequence"/>
</dbReference>
<proteinExistence type="predicted"/>
<organism evidence="5 6">
    <name type="scientific">Sulfitobacter undariae</name>
    <dbReference type="NCBI Taxonomy" id="1563671"/>
    <lineage>
        <taxon>Bacteria</taxon>
        <taxon>Pseudomonadati</taxon>
        <taxon>Pseudomonadota</taxon>
        <taxon>Alphaproteobacteria</taxon>
        <taxon>Rhodobacterales</taxon>
        <taxon>Roseobacteraceae</taxon>
        <taxon>Sulfitobacter</taxon>
    </lineage>
</organism>
<dbReference type="Pfam" id="PF07228">
    <property type="entry name" value="SpoIIE"/>
    <property type="match status" value="1"/>
</dbReference>